<proteinExistence type="inferred from homology"/>
<dbReference type="OrthoDB" id="517356at2"/>
<dbReference type="InterPro" id="IPR037143">
    <property type="entry name" value="4-PPantetheinyl_Trfase_dom_sf"/>
</dbReference>
<keyword evidence="4 10" id="KW-0276">Fatty acid metabolism</keyword>
<dbReference type="Gene3D" id="3.90.470.20">
    <property type="entry name" value="4'-phosphopantetheinyl transferase domain"/>
    <property type="match status" value="1"/>
</dbReference>
<dbReference type="GO" id="GO:0006633">
    <property type="term" value="P:fatty acid biosynthetic process"/>
    <property type="evidence" value="ECO:0007669"/>
    <property type="project" value="UniProtKB-UniRule"/>
</dbReference>
<dbReference type="SUPFAM" id="SSF56214">
    <property type="entry name" value="4'-phosphopantetheinyl transferase"/>
    <property type="match status" value="1"/>
</dbReference>
<sequence>MRILGIGTDIVEIARIDRLLERQAERFIERILHPHELAYLAQIHQPAAWLAKRFATKEAVAKALGTGIGQAASFVEIETRHTELGQPIIHLHGTSLATAKQLGVTSIQVSIADEREYAVAFVILLG</sequence>
<feature type="binding site" evidence="10">
    <location>
        <position position="58"/>
    </location>
    <ligand>
        <name>Mg(2+)</name>
        <dbReference type="ChEBI" id="CHEBI:18420"/>
    </ligand>
</feature>
<evidence type="ECO:0000256" key="2">
    <source>
        <dbReference type="ARBA" id="ARBA00022679"/>
    </source>
</evidence>
<dbReference type="FunFam" id="3.90.470.20:FF:000001">
    <property type="entry name" value="Holo-[acyl-carrier-protein] synthase"/>
    <property type="match status" value="1"/>
</dbReference>
<protein>
    <recommendedName>
        <fullName evidence="10">Holo-[acyl-carrier-protein] synthase</fullName>
        <shortName evidence="10">Holo-ACP synthase</shortName>
        <ecNumber evidence="10">2.7.8.7</ecNumber>
    </recommendedName>
    <alternativeName>
        <fullName evidence="10">4'-phosphopantetheinyl transferase AcpS</fullName>
    </alternativeName>
</protein>
<evidence type="ECO:0000313" key="12">
    <source>
        <dbReference type="EMBL" id="SKA71803.1"/>
    </source>
</evidence>
<dbReference type="EMBL" id="FUYB01000003">
    <property type="protein sequence ID" value="SKA71803.1"/>
    <property type="molecule type" value="Genomic_DNA"/>
</dbReference>
<dbReference type="AlphaFoldDB" id="A0A1T4W3K9"/>
<dbReference type="InterPro" id="IPR002582">
    <property type="entry name" value="ACPS"/>
</dbReference>
<accession>A0A1T4W3K9</accession>
<evidence type="ECO:0000256" key="3">
    <source>
        <dbReference type="ARBA" id="ARBA00022723"/>
    </source>
</evidence>
<gene>
    <name evidence="10" type="primary">acpS</name>
    <name evidence="12" type="ORF">SAMN02745130_00916</name>
</gene>
<dbReference type="GO" id="GO:0008897">
    <property type="term" value="F:holo-[acyl-carrier-protein] synthase activity"/>
    <property type="evidence" value="ECO:0007669"/>
    <property type="project" value="UniProtKB-UniRule"/>
</dbReference>
<feature type="domain" description="4'-phosphopantetheinyl transferase" evidence="11">
    <location>
        <begin position="5"/>
        <end position="121"/>
    </location>
</feature>
<evidence type="ECO:0000256" key="7">
    <source>
        <dbReference type="ARBA" id="ARBA00023160"/>
    </source>
</evidence>
<dbReference type="Pfam" id="PF01648">
    <property type="entry name" value="ACPS"/>
    <property type="match status" value="1"/>
</dbReference>
<keyword evidence="13" id="KW-1185">Reference proteome</keyword>
<comment type="similarity">
    <text evidence="10">Belongs to the P-Pant transferase superfamily. AcpS family.</text>
</comment>
<evidence type="ECO:0000259" key="11">
    <source>
        <dbReference type="Pfam" id="PF01648"/>
    </source>
</evidence>
<keyword evidence="6 10" id="KW-0443">Lipid metabolism</keyword>
<dbReference type="STRING" id="92487.SAMN02745130_00916"/>
<organism evidence="12 13">
    <name type="scientific">Thiothrix eikelboomii</name>
    <dbReference type="NCBI Taxonomy" id="92487"/>
    <lineage>
        <taxon>Bacteria</taxon>
        <taxon>Pseudomonadati</taxon>
        <taxon>Pseudomonadota</taxon>
        <taxon>Gammaproteobacteria</taxon>
        <taxon>Thiotrichales</taxon>
        <taxon>Thiotrichaceae</taxon>
        <taxon>Thiothrix</taxon>
    </lineage>
</organism>
<dbReference type="GO" id="GO:0005737">
    <property type="term" value="C:cytoplasm"/>
    <property type="evidence" value="ECO:0007669"/>
    <property type="project" value="UniProtKB-SubCell"/>
</dbReference>
<dbReference type="EC" id="2.7.8.7" evidence="10"/>
<evidence type="ECO:0000256" key="8">
    <source>
        <dbReference type="ARBA" id="ARBA00050875"/>
    </source>
</evidence>
<dbReference type="NCBIfam" id="TIGR00556">
    <property type="entry name" value="pantethn_trn"/>
    <property type="match status" value="1"/>
</dbReference>
<dbReference type="NCBIfam" id="TIGR00516">
    <property type="entry name" value="acpS"/>
    <property type="match status" value="1"/>
</dbReference>
<name>A0A1T4W3K9_9GAMM</name>
<comment type="catalytic activity">
    <reaction evidence="8 10">
        <text>apo-[ACP] + CoA = holo-[ACP] + adenosine 3',5'-bisphosphate + H(+)</text>
        <dbReference type="Rhea" id="RHEA:12068"/>
        <dbReference type="Rhea" id="RHEA-COMP:9685"/>
        <dbReference type="Rhea" id="RHEA-COMP:9690"/>
        <dbReference type="ChEBI" id="CHEBI:15378"/>
        <dbReference type="ChEBI" id="CHEBI:29999"/>
        <dbReference type="ChEBI" id="CHEBI:57287"/>
        <dbReference type="ChEBI" id="CHEBI:58343"/>
        <dbReference type="ChEBI" id="CHEBI:64479"/>
        <dbReference type="EC" id="2.7.8.7"/>
    </reaction>
</comment>
<evidence type="ECO:0000256" key="6">
    <source>
        <dbReference type="ARBA" id="ARBA00023098"/>
    </source>
</evidence>
<feature type="binding site" evidence="10">
    <location>
        <position position="9"/>
    </location>
    <ligand>
        <name>Mg(2+)</name>
        <dbReference type="ChEBI" id="CHEBI:18420"/>
    </ligand>
</feature>
<evidence type="ECO:0000256" key="4">
    <source>
        <dbReference type="ARBA" id="ARBA00022832"/>
    </source>
</evidence>
<keyword evidence="7 10" id="KW-0275">Fatty acid biosynthesis</keyword>
<evidence type="ECO:0000256" key="1">
    <source>
        <dbReference type="ARBA" id="ARBA00022516"/>
    </source>
</evidence>
<comment type="cofactor">
    <cofactor evidence="10">
        <name>Mg(2+)</name>
        <dbReference type="ChEBI" id="CHEBI:18420"/>
    </cofactor>
</comment>
<comment type="subcellular location">
    <subcellularLocation>
        <location evidence="10">Cytoplasm</location>
    </subcellularLocation>
</comment>
<comment type="function">
    <text evidence="9">Transfers the 4'-phosphopantetheine moiety from coenzyme A to the 'Ser-36' of acyl-carrier-protein.</text>
</comment>
<reference evidence="12 13" key="1">
    <citation type="submission" date="2017-02" db="EMBL/GenBank/DDBJ databases">
        <authorList>
            <person name="Peterson S.W."/>
        </authorList>
    </citation>
    <scope>NUCLEOTIDE SEQUENCE [LARGE SCALE GENOMIC DNA]</scope>
    <source>
        <strain evidence="12 13">ATCC 49788</strain>
    </source>
</reference>
<keyword evidence="1 10" id="KW-0444">Lipid biosynthesis</keyword>
<evidence type="ECO:0000256" key="5">
    <source>
        <dbReference type="ARBA" id="ARBA00022842"/>
    </source>
</evidence>
<comment type="function">
    <text evidence="10">Transfers the 4'-phosphopantetheine moiety from coenzyme A to a Ser of acyl-carrier-protein.</text>
</comment>
<keyword evidence="3 10" id="KW-0479">Metal-binding</keyword>
<keyword evidence="10" id="KW-0963">Cytoplasm</keyword>
<dbReference type="InterPro" id="IPR008278">
    <property type="entry name" value="4-PPantetheinyl_Trfase_dom"/>
</dbReference>
<evidence type="ECO:0000256" key="10">
    <source>
        <dbReference type="HAMAP-Rule" id="MF_00101"/>
    </source>
</evidence>
<dbReference type="GO" id="GO:0000287">
    <property type="term" value="F:magnesium ion binding"/>
    <property type="evidence" value="ECO:0007669"/>
    <property type="project" value="UniProtKB-UniRule"/>
</dbReference>
<evidence type="ECO:0000313" key="13">
    <source>
        <dbReference type="Proteomes" id="UP000190460"/>
    </source>
</evidence>
<keyword evidence="5 10" id="KW-0460">Magnesium</keyword>
<evidence type="ECO:0000256" key="9">
    <source>
        <dbReference type="ARBA" id="ARBA00054726"/>
    </source>
</evidence>
<dbReference type="Proteomes" id="UP000190460">
    <property type="component" value="Unassembled WGS sequence"/>
</dbReference>
<dbReference type="HAMAP" id="MF_00101">
    <property type="entry name" value="AcpS"/>
    <property type="match status" value="1"/>
</dbReference>
<keyword evidence="2 10" id="KW-0808">Transferase</keyword>
<dbReference type="InterPro" id="IPR004568">
    <property type="entry name" value="Ppantetheine-prot_Trfase_dom"/>
</dbReference>
<dbReference type="RefSeq" id="WP_078921406.1">
    <property type="nucleotide sequence ID" value="NZ_FUYB01000003.1"/>
</dbReference>